<dbReference type="EMBL" id="JH431820">
    <property type="status" value="NOT_ANNOTATED_CDS"/>
    <property type="molecule type" value="Genomic_DNA"/>
</dbReference>
<keyword evidence="3" id="KW-1185">Reference proteome</keyword>
<dbReference type="AlphaFoldDB" id="T1J387"/>
<protein>
    <submittedName>
        <fullName evidence="2">Uncharacterized protein</fullName>
    </submittedName>
</protein>
<feature type="region of interest" description="Disordered" evidence="1">
    <location>
        <begin position="219"/>
        <end position="332"/>
    </location>
</feature>
<feature type="region of interest" description="Disordered" evidence="1">
    <location>
        <begin position="352"/>
        <end position="386"/>
    </location>
</feature>
<feature type="compositionally biased region" description="Basic and acidic residues" evidence="1">
    <location>
        <begin position="422"/>
        <end position="440"/>
    </location>
</feature>
<dbReference type="EnsemblMetazoa" id="SMAR008047-RA">
    <property type="protein sequence ID" value="SMAR008047-PA"/>
    <property type="gene ID" value="SMAR008047"/>
</dbReference>
<evidence type="ECO:0000256" key="1">
    <source>
        <dbReference type="SAM" id="MobiDB-lite"/>
    </source>
</evidence>
<evidence type="ECO:0000313" key="2">
    <source>
        <dbReference type="EnsemblMetazoa" id="SMAR008047-PA"/>
    </source>
</evidence>
<evidence type="ECO:0000313" key="3">
    <source>
        <dbReference type="Proteomes" id="UP000014500"/>
    </source>
</evidence>
<dbReference type="Proteomes" id="UP000014500">
    <property type="component" value="Unassembled WGS sequence"/>
</dbReference>
<reference evidence="2" key="2">
    <citation type="submission" date="2015-02" db="UniProtKB">
        <authorList>
            <consortium name="EnsemblMetazoa"/>
        </authorList>
    </citation>
    <scope>IDENTIFICATION</scope>
</reference>
<feature type="region of interest" description="Disordered" evidence="1">
    <location>
        <begin position="56"/>
        <end position="150"/>
    </location>
</feature>
<feature type="compositionally biased region" description="Basic and acidic residues" evidence="1">
    <location>
        <begin position="60"/>
        <end position="74"/>
    </location>
</feature>
<feature type="compositionally biased region" description="Low complexity" evidence="1">
    <location>
        <begin position="260"/>
        <end position="288"/>
    </location>
</feature>
<feature type="compositionally biased region" description="Polar residues" evidence="1">
    <location>
        <begin position="120"/>
        <end position="150"/>
    </location>
</feature>
<reference evidence="3" key="1">
    <citation type="submission" date="2011-05" db="EMBL/GenBank/DDBJ databases">
        <authorList>
            <person name="Richards S.R."/>
            <person name="Qu J."/>
            <person name="Jiang H."/>
            <person name="Jhangiani S.N."/>
            <person name="Agravi P."/>
            <person name="Goodspeed R."/>
            <person name="Gross S."/>
            <person name="Mandapat C."/>
            <person name="Jackson L."/>
            <person name="Mathew T."/>
            <person name="Pu L."/>
            <person name="Thornton R."/>
            <person name="Saada N."/>
            <person name="Wilczek-Boney K.B."/>
            <person name="Lee S."/>
            <person name="Kovar C."/>
            <person name="Wu Y."/>
            <person name="Scherer S.E."/>
            <person name="Worley K.C."/>
            <person name="Muzny D.M."/>
            <person name="Gibbs R."/>
        </authorList>
    </citation>
    <scope>NUCLEOTIDE SEQUENCE</scope>
    <source>
        <strain evidence="3">Brora</strain>
    </source>
</reference>
<proteinExistence type="predicted"/>
<feature type="compositionally biased region" description="Low complexity" evidence="1">
    <location>
        <begin position="92"/>
        <end position="104"/>
    </location>
</feature>
<feature type="compositionally biased region" description="Basic residues" evidence="1">
    <location>
        <begin position="399"/>
        <end position="409"/>
    </location>
</feature>
<dbReference type="InterPro" id="IPR031378">
    <property type="entry name" value="SVBP"/>
</dbReference>
<dbReference type="HOGENOM" id="CLU_524125_0_0_1"/>
<feature type="region of interest" description="Disordered" evidence="1">
    <location>
        <begin position="399"/>
        <end position="440"/>
    </location>
</feature>
<sequence>MFAKLPRVSNLIPESASDVMSLAQVDRSLFTDKLSYDVASFLESLGQRPFFSSYEVATSPEERKFSSSSSDHRRNPTKKGRCCRNNQHLTSEKTNSTTKSQTTQGKLSFGSPGPGKARTYSANRDTYQNGQNQRKSTQNHRPNTKNAMSQLNLNDSNHRRSMTGHFKHFKSDEGITTKDSQKQMKQKAKMAIAMWKERMSKTRVTTSSKSPSVVNMSNVTEEMTRDEMERSKRQNCRNKKSKLDAVRPVKSLPMDNVVIDSPIPRTSPDDSSSDGSTKVASSSQTSSVCADNKINSASSRENQRSKIPRPVDGQGDKVKKNESVETNSTLSKSAKIMTSRKVLVPENLLLPRITGKNRDNPEKKRKRREDRRVLQSTDDDDDWPISLSAIGSQPIIPKPRVRHHDRRTPKAVVSVSPIASQAEKRRSGGDAERIDRDRKSPMNFSLGAGLDEFSLAVMTPQRRPYLNQQMVGMKLEKMTNEMIGKRQRQEIYALNKMMTALELAQFENFCRRRNFVLGMC</sequence>
<accession>T1J387</accession>
<name>T1J387_STRMM</name>
<feature type="compositionally biased region" description="Basic and acidic residues" evidence="1">
    <location>
        <begin position="222"/>
        <end position="232"/>
    </location>
</feature>
<dbReference type="Pfam" id="PF15674">
    <property type="entry name" value="CCDC23"/>
    <property type="match status" value="1"/>
</dbReference>
<feature type="compositionally biased region" description="Basic and acidic residues" evidence="1">
    <location>
        <begin position="314"/>
        <end position="323"/>
    </location>
</feature>
<organism evidence="2 3">
    <name type="scientific">Strigamia maritima</name>
    <name type="common">European centipede</name>
    <name type="synonym">Geophilus maritimus</name>
    <dbReference type="NCBI Taxonomy" id="126957"/>
    <lineage>
        <taxon>Eukaryota</taxon>
        <taxon>Metazoa</taxon>
        <taxon>Ecdysozoa</taxon>
        <taxon>Arthropoda</taxon>
        <taxon>Myriapoda</taxon>
        <taxon>Chilopoda</taxon>
        <taxon>Pleurostigmophora</taxon>
        <taxon>Geophilomorpha</taxon>
        <taxon>Linotaeniidae</taxon>
        <taxon>Strigamia</taxon>
    </lineage>
</organism>